<evidence type="ECO:0000256" key="1">
    <source>
        <dbReference type="ARBA" id="ARBA00023015"/>
    </source>
</evidence>
<dbReference type="RefSeq" id="WP_131306486.1">
    <property type="nucleotide sequence ID" value="NZ_SJFN01000004.1"/>
</dbReference>
<feature type="domain" description="HTH crp-type" evidence="4">
    <location>
        <begin position="154"/>
        <end position="228"/>
    </location>
</feature>
<gene>
    <name evidence="5" type="ORF">EYW49_04110</name>
</gene>
<dbReference type="Gene3D" id="1.10.10.10">
    <property type="entry name" value="Winged helix-like DNA-binding domain superfamily/Winged helix DNA-binding domain"/>
    <property type="match status" value="1"/>
</dbReference>
<evidence type="ECO:0000313" key="6">
    <source>
        <dbReference type="Proteomes" id="UP000292781"/>
    </source>
</evidence>
<dbReference type="Pfam" id="PF13545">
    <property type="entry name" value="HTH_Crp_2"/>
    <property type="match status" value="1"/>
</dbReference>
<dbReference type="Proteomes" id="UP000292781">
    <property type="component" value="Unassembled WGS sequence"/>
</dbReference>
<dbReference type="InterPro" id="IPR036390">
    <property type="entry name" value="WH_DNA-bd_sf"/>
</dbReference>
<comment type="caution">
    <text evidence="5">The sequence shown here is derived from an EMBL/GenBank/DDBJ whole genome shotgun (WGS) entry which is preliminary data.</text>
</comment>
<dbReference type="InterPro" id="IPR000595">
    <property type="entry name" value="cNMP-bd_dom"/>
</dbReference>
<dbReference type="Gene3D" id="2.60.120.10">
    <property type="entry name" value="Jelly Rolls"/>
    <property type="match status" value="1"/>
</dbReference>
<dbReference type="InterPro" id="IPR036388">
    <property type="entry name" value="WH-like_DNA-bd_sf"/>
</dbReference>
<dbReference type="SMART" id="SM00419">
    <property type="entry name" value="HTH_CRP"/>
    <property type="match status" value="1"/>
</dbReference>
<dbReference type="OrthoDB" id="7584044at2"/>
<dbReference type="InterPro" id="IPR014710">
    <property type="entry name" value="RmlC-like_jellyroll"/>
</dbReference>
<keyword evidence="6" id="KW-1185">Reference proteome</keyword>
<dbReference type="PANTHER" id="PTHR24567">
    <property type="entry name" value="CRP FAMILY TRANSCRIPTIONAL REGULATORY PROTEIN"/>
    <property type="match status" value="1"/>
</dbReference>
<reference evidence="5 6" key="1">
    <citation type="submission" date="2019-02" db="EMBL/GenBank/DDBJ databases">
        <title>Siculibacillus lacustris gen. nov., sp. nov., a new rosette-forming bacterium isolated from a freshwater crater lake (Lake St. Ana, Romania).</title>
        <authorList>
            <person name="Felfoldi T."/>
            <person name="Marton Z."/>
            <person name="Szabo A."/>
            <person name="Mentes A."/>
            <person name="Boka K."/>
            <person name="Marialigeti K."/>
            <person name="Mathe I."/>
            <person name="Koncz M."/>
            <person name="Schumann P."/>
            <person name="Toth E."/>
        </authorList>
    </citation>
    <scope>NUCLEOTIDE SEQUENCE [LARGE SCALE GENOMIC DNA]</scope>
    <source>
        <strain evidence="5 6">SA-279</strain>
    </source>
</reference>
<dbReference type="Pfam" id="PF00027">
    <property type="entry name" value="cNMP_binding"/>
    <property type="match status" value="1"/>
</dbReference>
<dbReference type="GO" id="GO:0003677">
    <property type="term" value="F:DNA binding"/>
    <property type="evidence" value="ECO:0007669"/>
    <property type="project" value="UniProtKB-KW"/>
</dbReference>
<evidence type="ECO:0000259" key="4">
    <source>
        <dbReference type="PROSITE" id="PS51063"/>
    </source>
</evidence>
<dbReference type="SUPFAM" id="SSF51206">
    <property type="entry name" value="cAMP-binding domain-like"/>
    <property type="match status" value="1"/>
</dbReference>
<dbReference type="AlphaFoldDB" id="A0A4Q9VVS4"/>
<proteinExistence type="predicted"/>
<dbReference type="CDD" id="cd00038">
    <property type="entry name" value="CAP_ED"/>
    <property type="match status" value="1"/>
</dbReference>
<dbReference type="GO" id="GO:0003700">
    <property type="term" value="F:DNA-binding transcription factor activity"/>
    <property type="evidence" value="ECO:0007669"/>
    <property type="project" value="TreeGrafter"/>
</dbReference>
<dbReference type="PANTHER" id="PTHR24567:SF74">
    <property type="entry name" value="HTH-TYPE TRANSCRIPTIONAL REGULATOR ARCR"/>
    <property type="match status" value="1"/>
</dbReference>
<keyword evidence="1" id="KW-0805">Transcription regulation</keyword>
<accession>A0A4Q9VVS4</accession>
<dbReference type="InterPro" id="IPR050397">
    <property type="entry name" value="Env_Response_Regulators"/>
</dbReference>
<protein>
    <submittedName>
        <fullName evidence="5">Crp/Fnr family transcriptional regulator</fullName>
    </submittedName>
</protein>
<sequence length="247" mass="27697">MTDSGRQIACPACPLRKRAIFIEAVGAELDFVSSFKMGELHARPGGAIYLEGATSPHLFTVLSGWAFRYKSLPDGRRQILNYVLPGDFIGLQATLAQALEHGIEALTDVRLCVFSRDRLDELFRNHPPLARNLTWLAAREERLLDDQLLAVGRRHARERVAFLLWHLWRRARESGVLEGGALTLPMTQQHLADTLGMSLVTFNKTLQRLRTTGVFTLADRRLEIHDEGAMATLAAADARPPERRPLI</sequence>
<organism evidence="5 6">
    <name type="scientific">Siculibacillus lacustris</name>
    <dbReference type="NCBI Taxonomy" id="1549641"/>
    <lineage>
        <taxon>Bacteria</taxon>
        <taxon>Pseudomonadati</taxon>
        <taxon>Pseudomonadota</taxon>
        <taxon>Alphaproteobacteria</taxon>
        <taxon>Hyphomicrobiales</taxon>
        <taxon>Ancalomicrobiaceae</taxon>
        <taxon>Siculibacillus</taxon>
    </lineage>
</organism>
<dbReference type="SUPFAM" id="SSF46785">
    <property type="entry name" value="Winged helix' DNA-binding domain"/>
    <property type="match status" value="1"/>
</dbReference>
<keyword evidence="2" id="KW-0238">DNA-binding</keyword>
<dbReference type="InterPro" id="IPR012318">
    <property type="entry name" value="HTH_CRP"/>
</dbReference>
<keyword evidence="3" id="KW-0804">Transcription</keyword>
<name>A0A4Q9VVS4_9HYPH</name>
<dbReference type="EMBL" id="SJFN01000004">
    <property type="protein sequence ID" value="TBW40376.1"/>
    <property type="molecule type" value="Genomic_DNA"/>
</dbReference>
<evidence type="ECO:0000313" key="5">
    <source>
        <dbReference type="EMBL" id="TBW40376.1"/>
    </source>
</evidence>
<dbReference type="PROSITE" id="PS51063">
    <property type="entry name" value="HTH_CRP_2"/>
    <property type="match status" value="1"/>
</dbReference>
<dbReference type="GO" id="GO:0005829">
    <property type="term" value="C:cytosol"/>
    <property type="evidence" value="ECO:0007669"/>
    <property type="project" value="TreeGrafter"/>
</dbReference>
<evidence type="ECO:0000256" key="2">
    <source>
        <dbReference type="ARBA" id="ARBA00023125"/>
    </source>
</evidence>
<dbReference type="SMART" id="SM00100">
    <property type="entry name" value="cNMP"/>
    <property type="match status" value="1"/>
</dbReference>
<dbReference type="InterPro" id="IPR018490">
    <property type="entry name" value="cNMP-bd_dom_sf"/>
</dbReference>
<evidence type="ECO:0000256" key="3">
    <source>
        <dbReference type="ARBA" id="ARBA00023163"/>
    </source>
</evidence>